<evidence type="ECO:0000256" key="1">
    <source>
        <dbReference type="SAM" id="SignalP"/>
    </source>
</evidence>
<accession>A0ABR2V812</accession>
<reference evidence="2 3" key="1">
    <citation type="journal article" date="2024" name="J. Plant Pathol.">
        <title>Sequence and assembly of the genome of Seiridium unicorne, isolate CBS 538.82, causal agent of cypress canker disease.</title>
        <authorList>
            <person name="Scali E."/>
            <person name="Rocca G.D."/>
            <person name="Danti R."/>
            <person name="Garbelotto M."/>
            <person name="Barberini S."/>
            <person name="Baroncelli R."/>
            <person name="Emiliani G."/>
        </authorList>
    </citation>
    <scope>NUCLEOTIDE SEQUENCE [LARGE SCALE GENOMIC DNA]</scope>
    <source>
        <strain evidence="2 3">BM-138-508</strain>
    </source>
</reference>
<feature type="signal peptide" evidence="1">
    <location>
        <begin position="1"/>
        <end position="16"/>
    </location>
</feature>
<dbReference type="Proteomes" id="UP001408356">
    <property type="component" value="Unassembled WGS sequence"/>
</dbReference>
<sequence>MAAFMLGLVLLQLIFQQRLEDQPFYQDHHVNGEVNDYTYDNAANEWQQMVEARFGPDLADVILRCVRIRFSVIPDLGKVDFIQEMLVAVIEPLGDFARSFQ</sequence>
<dbReference type="EMBL" id="JARVKF010000101">
    <property type="protein sequence ID" value="KAK9422964.1"/>
    <property type="molecule type" value="Genomic_DNA"/>
</dbReference>
<gene>
    <name evidence="2" type="ORF">SUNI508_04631</name>
</gene>
<dbReference type="PANTHER" id="PTHR35186">
    <property type="entry name" value="ANK_REP_REGION DOMAIN-CONTAINING PROTEIN"/>
    <property type="match status" value="1"/>
</dbReference>
<protein>
    <submittedName>
        <fullName evidence="2">Prion-inhibition and propagation HeLo domain-containing protein</fullName>
    </submittedName>
</protein>
<comment type="caution">
    <text evidence="2">The sequence shown here is derived from an EMBL/GenBank/DDBJ whole genome shotgun (WGS) entry which is preliminary data.</text>
</comment>
<keyword evidence="2" id="KW-0034">Amyloid</keyword>
<evidence type="ECO:0000313" key="2">
    <source>
        <dbReference type="EMBL" id="KAK9422964.1"/>
    </source>
</evidence>
<dbReference type="PANTHER" id="PTHR35186:SF4">
    <property type="entry name" value="PRION-INHIBITION AND PROPAGATION HELO DOMAIN-CONTAINING PROTEIN"/>
    <property type="match status" value="1"/>
</dbReference>
<evidence type="ECO:0000313" key="3">
    <source>
        <dbReference type="Proteomes" id="UP001408356"/>
    </source>
</evidence>
<feature type="chain" id="PRO_5045909396" evidence="1">
    <location>
        <begin position="17"/>
        <end position="101"/>
    </location>
</feature>
<keyword evidence="1" id="KW-0732">Signal</keyword>
<keyword evidence="3" id="KW-1185">Reference proteome</keyword>
<organism evidence="2 3">
    <name type="scientific">Seiridium unicorne</name>
    <dbReference type="NCBI Taxonomy" id="138068"/>
    <lineage>
        <taxon>Eukaryota</taxon>
        <taxon>Fungi</taxon>
        <taxon>Dikarya</taxon>
        <taxon>Ascomycota</taxon>
        <taxon>Pezizomycotina</taxon>
        <taxon>Sordariomycetes</taxon>
        <taxon>Xylariomycetidae</taxon>
        <taxon>Amphisphaeriales</taxon>
        <taxon>Sporocadaceae</taxon>
        <taxon>Seiridium</taxon>
    </lineage>
</organism>
<name>A0ABR2V812_9PEZI</name>
<proteinExistence type="predicted"/>
<keyword evidence="2" id="KW-0640">Prion</keyword>